<evidence type="ECO:0000256" key="1">
    <source>
        <dbReference type="SAM" id="MobiDB-lite"/>
    </source>
</evidence>
<dbReference type="SUPFAM" id="SSF47459">
    <property type="entry name" value="HLH, helix-loop-helix DNA-binding domain"/>
    <property type="match status" value="1"/>
</dbReference>
<feature type="region of interest" description="Disordered" evidence="1">
    <location>
        <begin position="130"/>
        <end position="152"/>
    </location>
</feature>
<dbReference type="EMBL" id="JAULSU010000004">
    <property type="protein sequence ID" value="KAK0619523.1"/>
    <property type="molecule type" value="Genomic_DNA"/>
</dbReference>
<evidence type="ECO:0000313" key="2">
    <source>
        <dbReference type="EMBL" id="KAK0619523.1"/>
    </source>
</evidence>
<name>A0AA40BZW2_9PEZI</name>
<gene>
    <name evidence="2" type="ORF">B0T14DRAFT_566363</name>
</gene>
<protein>
    <recommendedName>
        <fullName evidence="4">BHLH domain-containing protein</fullName>
    </recommendedName>
</protein>
<reference evidence="2" key="1">
    <citation type="submission" date="2023-06" db="EMBL/GenBank/DDBJ databases">
        <title>Genome-scale phylogeny and comparative genomics of the fungal order Sordariales.</title>
        <authorList>
            <consortium name="Lawrence Berkeley National Laboratory"/>
            <person name="Hensen N."/>
            <person name="Bonometti L."/>
            <person name="Westerberg I."/>
            <person name="Brannstrom I.O."/>
            <person name="Guillou S."/>
            <person name="Cros-Aarteil S."/>
            <person name="Calhoun S."/>
            <person name="Haridas S."/>
            <person name="Kuo A."/>
            <person name="Mondo S."/>
            <person name="Pangilinan J."/>
            <person name="Riley R."/>
            <person name="Labutti K."/>
            <person name="Andreopoulos B."/>
            <person name="Lipzen A."/>
            <person name="Chen C."/>
            <person name="Yanf M."/>
            <person name="Daum C."/>
            <person name="Ng V."/>
            <person name="Clum A."/>
            <person name="Steindorff A."/>
            <person name="Ohm R."/>
            <person name="Martin F."/>
            <person name="Silar P."/>
            <person name="Natvig D."/>
            <person name="Lalanne C."/>
            <person name="Gautier V."/>
            <person name="Ament-Velasquez S.L."/>
            <person name="Kruys A."/>
            <person name="Hutchinson M.I."/>
            <person name="Powell A.J."/>
            <person name="Barry K."/>
            <person name="Miller A.N."/>
            <person name="Grigoriev I.V."/>
            <person name="Debuchy R."/>
            <person name="Gladieux P."/>
            <person name="Thoren M.H."/>
            <person name="Johannesson H."/>
        </authorList>
    </citation>
    <scope>NUCLEOTIDE SEQUENCE</scope>
    <source>
        <strain evidence="2">CBS 606.72</strain>
    </source>
</reference>
<sequence>MTVEAAGKHETIHPVLGAPRILRRHLTHAVSVAVAAASESKKAANKRAEKDRRDRLKGVVEELAKVMAEPCCGRDHSSQVQAAKGSPVGLDAKLFGKRQANSKVETIEDSLQYIMCLKDEVKRLATNNEEGMTCTTPHPDGAATAGDVSTTN</sequence>
<dbReference type="GO" id="GO:0046983">
    <property type="term" value="F:protein dimerization activity"/>
    <property type="evidence" value="ECO:0007669"/>
    <property type="project" value="InterPro"/>
</dbReference>
<evidence type="ECO:0008006" key="4">
    <source>
        <dbReference type="Google" id="ProtNLM"/>
    </source>
</evidence>
<accession>A0AA40BZW2</accession>
<comment type="caution">
    <text evidence="2">The sequence shown here is derived from an EMBL/GenBank/DDBJ whole genome shotgun (WGS) entry which is preliminary data.</text>
</comment>
<dbReference type="InterPro" id="IPR036638">
    <property type="entry name" value="HLH_DNA-bd_sf"/>
</dbReference>
<keyword evidence="3" id="KW-1185">Reference proteome</keyword>
<dbReference type="AlphaFoldDB" id="A0AA40BZW2"/>
<organism evidence="2 3">
    <name type="scientific">Immersiella caudata</name>
    <dbReference type="NCBI Taxonomy" id="314043"/>
    <lineage>
        <taxon>Eukaryota</taxon>
        <taxon>Fungi</taxon>
        <taxon>Dikarya</taxon>
        <taxon>Ascomycota</taxon>
        <taxon>Pezizomycotina</taxon>
        <taxon>Sordariomycetes</taxon>
        <taxon>Sordariomycetidae</taxon>
        <taxon>Sordariales</taxon>
        <taxon>Lasiosphaeriaceae</taxon>
        <taxon>Immersiella</taxon>
    </lineage>
</organism>
<dbReference type="Gene3D" id="4.10.280.10">
    <property type="entry name" value="Helix-loop-helix DNA-binding domain"/>
    <property type="match status" value="1"/>
</dbReference>
<evidence type="ECO:0000313" key="3">
    <source>
        <dbReference type="Proteomes" id="UP001175000"/>
    </source>
</evidence>
<dbReference type="Proteomes" id="UP001175000">
    <property type="component" value="Unassembled WGS sequence"/>
</dbReference>
<proteinExistence type="predicted"/>